<proteinExistence type="predicted"/>
<organism evidence="4 5">
    <name type="scientific">Hydnum rufescens UP504</name>
    <dbReference type="NCBI Taxonomy" id="1448309"/>
    <lineage>
        <taxon>Eukaryota</taxon>
        <taxon>Fungi</taxon>
        <taxon>Dikarya</taxon>
        <taxon>Basidiomycota</taxon>
        <taxon>Agaricomycotina</taxon>
        <taxon>Agaricomycetes</taxon>
        <taxon>Cantharellales</taxon>
        <taxon>Hydnaceae</taxon>
        <taxon>Hydnum</taxon>
    </lineage>
</organism>
<dbReference type="InterPro" id="IPR013785">
    <property type="entry name" value="Aldolase_TIM"/>
</dbReference>
<keyword evidence="2" id="KW-0288">FMN</keyword>
<dbReference type="OrthoDB" id="10265891at2759"/>
<keyword evidence="5" id="KW-1185">Reference proteome</keyword>
<dbReference type="PANTHER" id="PTHR32332:SF31">
    <property type="entry name" value="2-NITROPROPANE DIOXYGENASE FAMILY, PUTATIVE (AFU_ORTHOLOGUE AFUA_2G09850)-RELATED"/>
    <property type="match status" value="1"/>
</dbReference>
<dbReference type="CDD" id="cd04730">
    <property type="entry name" value="NPD_like"/>
    <property type="match status" value="1"/>
</dbReference>
<evidence type="ECO:0008006" key="6">
    <source>
        <dbReference type="Google" id="ProtNLM"/>
    </source>
</evidence>
<gene>
    <name evidence="4" type="ORF">BS47DRAFT_1346241</name>
</gene>
<evidence type="ECO:0000256" key="1">
    <source>
        <dbReference type="ARBA" id="ARBA00022630"/>
    </source>
</evidence>
<evidence type="ECO:0000313" key="4">
    <source>
        <dbReference type="EMBL" id="KAF9511823.1"/>
    </source>
</evidence>
<keyword evidence="1" id="KW-0285">Flavoprotein</keyword>
<dbReference type="EMBL" id="MU128995">
    <property type="protein sequence ID" value="KAF9511823.1"/>
    <property type="molecule type" value="Genomic_DNA"/>
</dbReference>
<dbReference type="InterPro" id="IPR004136">
    <property type="entry name" value="NMO"/>
</dbReference>
<dbReference type="Pfam" id="PF03060">
    <property type="entry name" value="NMO"/>
    <property type="match status" value="1"/>
</dbReference>
<dbReference type="GO" id="GO:0018580">
    <property type="term" value="F:nitronate monooxygenase activity"/>
    <property type="evidence" value="ECO:0007669"/>
    <property type="project" value="InterPro"/>
</dbReference>
<accession>A0A9P6DUN2</accession>
<dbReference type="Gene3D" id="3.20.20.70">
    <property type="entry name" value="Aldolase class I"/>
    <property type="match status" value="1"/>
</dbReference>
<comment type="caution">
    <text evidence="4">The sequence shown here is derived from an EMBL/GenBank/DDBJ whole genome shotgun (WGS) entry which is preliminary data.</text>
</comment>
<evidence type="ECO:0000313" key="5">
    <source>
        <dbReference type="Proteomes" id="UP000886523"/>
    </source>
</evidence>
<keyword evidence="3" id="KW-0560">Oxidoreductase</keyword>
<dbReference type="AlphaFoldDB" id="A0A9P6DUN2"/>
<dbReference type="SUPFAM" id="SSF51412">
    <property type="entry name" value="Inosine monophosphate dehydrogenase (IMPDH)"/>
    <property type="match status" value="1"/>
</dbReference>
<sequence>MSLSTEITSLFNIRHPIILAGMNVAAGPDLAAAVTNAGGLGVIGGLGYTPKSLKQVIGIMKQQLTDKYAPFGVDLALPQVGGGARATNYDYTHGQLHELLEVIIEERAALFVSATGVPPKDVVDKLHKANILVMNMIGHPKHIPRALKQGVDIICAQGGEGGGHTGDIPFSILIPACLDALKGTRSPLTGRPVYLVAAGGIYDGRGLAASLAFGAGGTSVEAGVTKRHKDAVVTANHGDTITTTIYTGRPLRVRRTPYVEDWETNRQEEIKRLTLTGKIPHAVSLDQDPRTIASTYPLLMGAVAAVIDDILPAKVIIEQMVQEAVERLEASSLMVNLSSKL</sequence>
<dbReference type="Proteomes" id="UP000886523">
    <property type="component" value="Unassembled WGS sequence"/>
</dbReference>
<reference evidence="4" key="1">
    <citation type="journal article" date="2020" name="Nat. Commun.">
        <title>Large-scale genome sequencing of mycorrhizal fungi provides insights into the early evolution of symbiotic traits.</title>
        <authorList>
            <person name="Miyauchi S."/>
            <person name="Kiss E."/>
            <person name="Kuo A."/>
            <person name="Drula E."/>
            <person name="Kohler A."/>
            <person name="Sanchez-Garcia M."/>
            <person name="Morin E."/>
            <person name="Andreopoulos B."/>
            <person name="Barry K.W."/>
            <person name="Bonito G."/>
            <person name="Buee M."/>
            <person name="Carver A."/>
            <person name="Chen C."/>
            <person name="Cichocki N."/>
            <person name="Clum A."/>
            <person name="Culley D."/>
            <person name="Crous P.W."/>
            <person name="Fauchery L."/>
            <person name="Girlanda M."/>
            <person name="Hayes R.D."/>
            <person name="Keri Z."/>
            <person name="LaButti K."/>
            <person name="Lipzen A."/>
            <person name="Lombard V."/>
            <person name="Magnuson J."/>
            <person name="Maillard F."/>
            <person name="Murat C."/>
            <person name="Nolan M."/>
            <person name="Ohm R.A."/>
            <person name="Pangilinan J."/>
            <person name="Pereira M.F."/>
            <person name="Perotto S."/>
            <person name="Peter M."/>
            <person name="Pfister S."/>
            <person name="Riley R."/>
            <person name="Sitrit Y."/>
            <person name="Stielow J.B."/>
            <person name="Szollosi G."/>
            <person name="Zifcakova L."/>
            <person name="Stursova M."/>
            <person name="Spatafora J.W."/>
            <person name="Tedersoo L."/>
            <person name="Vaario L.M."/>
            <person name="Yamada A."/>
            <person name="Yan M."/>
            <person name="Wang P."/>
            <person name="Xu J."/>
            <person name="Bruns T."/>
            <person name="Baldrian P."/>
            <person name="Vilgalys R."/>
            <person name="Dunand C."/>
            <person name="Henrissat B."/>
            <person name="Grigoriev I.V."/>
            <person name="Hibbett D."/>
            <person name="Nagy L.G."/>
            <person name="Martin F.M."/>
        </authorList>
    </citation>
    <scope>NUCLEOTIDE SEQUENCE</scope>
    <source>
        <strain evidence="4">UP504</strain>
    </source>
</reference>
<evidence type="ECO:0000256" key="2">
    <source>
        <dbReference type="ARBA" id="ARBA00022643"/>
    </source>
</evidence>
<evidence type="ECO:0000256" key="3">
    <source>
        <dbReference type="ARBA" id="ARBA00023002"/>
    </source>
</evidence>
<dbReference type="PANTHER" id="PTHR32332">
    <property type="entry name" value="2-NITROPROPANE DIOXYGENASE"/>
    <property type="match status" value="1"/>
</dbReference>
<protein>
    <recommendedName>
        <fullName evidence="6">2-nitropropane dioxygenase</fullName>
    </recommendedName>
</protein>
<name>A0A9P6DUN2_9AGAM</name>